<dbReference type="InterPro" id="IPR002182">
    <property type="entry name" value="NB-ARC"/>
</dbReference>
<dbReference type="InterPro" id="IPR053137">
    <property type="entry name" value="NLR-like"/>
</dbReference>
<dbReference type="SUPFAM" id="SSF48452">
    <property type="entry name" value="TPR-like"/>
    <property type="match status" value="2"/>
</dbReference>
<dbReference type="Gene3D" id="3.40.50.300">
    <property type="entry name" value="P-loop containing nucleotide triphosphate hydrolases"/>
    <property type="match status" value="1"/>
</dbReference>
<keyword evidence="4" id="KW-1185">Reference proteome</keyword>
<dbReference type="Proteomes" id="UP000635387">
    <property type="component" value="Unassembled WGS sequence"/>
</dbReference>
<dbReference type="PANTHER" id="PTHR46082:SF6">
    <property type="entry name" value="AAA+ ATPASE DOMAIN-CONTAINING PROTEIN-RELATED"/>
    <property type="match status" value="1"/>
</dbReference>
<dbReference type="InterPro" id="IPR027417">
    <property type="entry name" value="P-loop_NTPase"/>
</dbReference>
<feature type="region of interest" description="Disordered" evidence="1">
    <location>
        <begin position="96"/>
        <end position="121"/>
    </location>
</feature>
<dbReference type="Pfam" id="PF00931">
    <property type="entry name" value="NB-ARC"/>
    <property type="match status" value="1"/>
</dbReference>
<name>A0ABQ3LS96_9PSEU</name>
<evidence type="ECO:0000259" key="2">
    <source>
        <dbReference type="Pfam" id="PF00931"/>
    </source>
</evidence>
<dbReference type="InterPro" id="IPR011990">
    <property type="entry name" value="TPR-like_helical_dom_sf"/>
</dbReference>
<evidence type="ECO:0000256" key="1">
    <source>
        <dbReference type="SAM" id="MobiDB-lite"/>
    </source>
</evidence>
<comment type="caution">
    <text evidence="3">The sequence shown here is derived from an EMBL/GenBank/DDBJ whole genome shotgun (WGS) entry which is preliminary data.</text>
</comment>
<dbReference type="RefSeq" id="WP_191256766.1">
    <property type="nucleotide sequence ID" value="NZ_BNAY01000005.1"/>
</dbReference>
<feature type="domain" description="NB-ARC" evidence="2">
    <location>
        <begin position="164"/>
        <end position="298"/>
    </location>
</feature>
<dbReference type="Pfam" id="PF13374">
    <property type="entry name" value="TPR_10"/>
    <property type="match status" value="5"/>
</dbReference>
<evidence type="ECO:0000313" key="4">
    <source>
        <dbReference type="Proteomes" id="UP000635387"/>
    </source>
</evidence>
<sequence length="799" mass="86991">MTSPQDWFVSQLQQLRAKAGNPQQSELVDHARKAGEKLTKSSLSDLLKGKFVKAPPWERVAVYAIACIQAAGTKGIGLRRDEILTEMRGHHGTLTQMLETSARRSPSEAPRSRTVTGQPEPRLFGSVPVLAHAYQRRAVSDRLARSAGDGGTVVVTGASPTSLLIGLGGVGKTQIAADHAHTRWDTEDVDLLVWIPARSRDAIIASYIEVAVEMLGQAPDKPERAWRRLLEWLAETSCRWLIVLDDLQHPDHLSGLWPPHSAAGQVIVTTRRRDAALHGYRRQTVDVDLFTIDEASTYLLEKLPDRARTEEEQRDLAALAKDLGYLPLALAQATAYLSNKPLLSTTGYLDQVGKHRTALREVFPKEQDLPDGHEQTVAATWAVSIDAADQLDPVGVARPMLELASLLDPAGIPAAIFTTEAITRYLSDRLGQAVSASVTTGGLECLSRFSLLTLDLTETHRGVRVHGLVQRAVRDTLSADSLGELARTTAEAFSSMWPDVETDRELVQALRANAVVLHDVAEQYLWQPDGHPLLFLNAMSLGNAGLLNSATTESTRLHEEANNYLGPDHPDTLSARSYLATWRGHIGDPAGAATAYEELLADRLRVLGPDHPDTLAARSNHATWRGEAGDPAGAATAHEELLADRLRVLGPDHPDTLTTRNNLASWRGSAGDPASAATATEELLTDRLRLLGPDHPDTLTTRNNLASWRGHIGDPAGAATAYEKLVTDYLRILGPNHPRTLTTRSNLAYWRGEAGDPAGAATAYEELLADRLRVLGPDHPDTHMTRNNLAYWEGASDGR</sequence>
<dbReference type="EMBL" id="BNAY01000005">
    <property type="protein sequence ID" value="GHH24477.1"/>
    <property type="molecule type" value="Genomic_DNA"/>
</dbReference>
<dbReference type="SUPFAM" id="SSF52540">
    <property type="entry name" value="P-loop containing nucleoside triphosphate hydrolases"/>
    <property type="match status" value="1"/>
</dbReference>
<organism evidence="3 4">
    <name type="scientific">Amycolatopsis oliviviridis</name>
    <dbReference type="NCBI Taxonomy" id="1471590"/>
    <lineage>
        <taxon>Bacteria</taxon>
        <taxon>Bacillati</taxon>
        <taxon>Actinomycetota</taxon>
        <taxon>Actinomycetes</taxon>
        <taxon>Pseudonocardiales</taxon>
        <taxon>Pseudonocardiaceae</taxon>
        <taxon>Amycolatopsis</taxon>
    </lineage>
</organism>
<dbReference type="PANTHER" id="PTHR46082">
    <property type="entry name" value="ATP/GTP-BINDING PROTEIN-RELATED"/>
    <property type="match status" value="1"/>
</dbReference>
<accession>A0ABQ3LS96</accession>
<proteinExistence type="predicted"/>
<evidence type="ECO:0000313" key="3">
    <source>
        <dbReference type="EMBL" id="GHH24477.1"/>
    </source>
</evidence>
<feature type="region of interest" description="Disordered" evidence="1">
    <location>
        <begin position="659"/>
        <end position="678"/>
    </location>
</feature>
<reference evidence="4" key="1">
    <citation type="journal article" date="2019" name="Int. J. Syst. Evol. Microbiol.">
        <title>The Global Catalogue of Microorganisms (GCM) 10K type strain sequencing project: providing services to taxonomists for standard genome sequencing and annotation.</title>
        <authorList>
            <consortium name="The Broad Institute Genomics Platform"/>
            <consortium name="The Broad Institute Genome Sequencing Center for Infectious Disease"/>
            <person name="Wu L."/>
            <person name="Ma J."/>
        </authorList>
    </citation>
    <scope>NUCLEOTIDE SEQUENCE [LARGE SCALE GENOMIC DNA]</scope>
    <source>
        <strain evidence="4">CGMCC 4.7683</strain>
    </source>
</reference>
<gene>
    <name evidence="3" type="ORF">GCM10017790_48860</name>
</gene>
<protein>
    <recommendedName>
        <fullName evidence="2">NB-ARC domain-containing protein</fullName>
    </recommendedName>
</protein>
<dbReference type="Gene3D" id="1.25.40.10">
    <property type="entry name" value="Tetratricopeptide repeat domain"/>
    <property type="match status" value="2"/>
</dbReference>